<reference evidence="1 2" key="1">
    <citation type="submission" date="2021-04" db="EMBL/GenBank/DDBJ databases">
        <authorList>
            <person name="Bliznina A."/>
        </authorList>
    </citation>
    <scope>NUCLEOTIDE SEQUENCE [LARGE SCALE GENOMIC DNA]</scope>
</reference>
<organism evidence="1 2">
    <name type="scientific">Oikopleura dioica</name>
    <name type="common">Tunicate</name>
    <dbReference type="NCBI Taxonomy" id="34765"/>
    <lineage>
        <taxon>Eukaryota</taxon>
        <taxon>Metazoa</taxon>
        <taxon>Chordata</taxon>
        <taxon>Tunicata</taxon>
        <taxon>Appendicularia</taxon>
        <taxon>Copelata</taxon>
        <taxon>Oikopleuridae</taxon>
        <taxon>Oikopleura</taxon>
    </lineage>
</organism>
<evidence type="ECO:0000313" key="2">
    <source>
        <dbReference type="Proteomes" id="UP001158576"/>
    </source>
</evidence>
<dbReference type="EMBL" id="OU015566">
    <property type="protein sequence ID" value="CAG5104659.1"/>
    <property type="molecule type" value="Genomic_DNA"/>
</dbReference>
<gene>
    <name evidence="1" type="ORF">OKIOD_LOCUS10194</name>
</gene>
<keyword evidence="2" id="KW-1185">Reference proteome</keyword>
<name>A0ABN7SRP5_OIKDI</name>
<proteinExistence type="predicted"/>
<evidence type="ECO:0000313" key="1">
    <source>
        <dbReference type="EMBL" id="CAG5104659.1"/>
    </source>
</evidence>
<accession>A0ABN7SRP5</accession>
<sequence>MASIKVPLGQPIVSAKRKWRSYDLLDMPDKERPIDLMRNKIKKSFRRLKSSSNLIKSRYGSEDLLDQGGKHPVLDEKGFNFNEFRSPTKSASSKADIDSGFDETQSAGTFTQIQIQIKETNLPDGVKVTWNVAGVSSGLRELEETVILDGIFDSNSLAKCTFIKNVEHPTIEHEQLLGEYLSGSSTIELEGHFFTVVVNPTKQSLATALIVANAEAMVLSSPRTRSIMNREKTETRLF</sequence>
<dbReference type="Proteomes" id="UP001158576">
    <property type="component" value="Chromosome 1"/>
</dbReference>
<protein>
    <submittedName>
        <fullName evidence="1">Oidioi.mRNA.OKI2018_I69.chr1.g1429.t2.cds</fullName>
    </submittedName>
</protein>